<dbReference type="RefSeq" id="WP_347500211.1">
    <property type="nucleotide sequence ID" value="NZ_FOAT01000022.1"/>
</dbReference>
<dbReference type="Gene3D" id="1.10.287.1080">
    <property type="entry name" value="MazG-like"/>
    <property type="match status" value="1"/>
</dbReference>
<evidence type="ECO:0000313" key="2">
    <source>
        <dbReference type="Proteomes" id="UP000186015"/>
    </source>
</evidence>
<proteinExistence type="predicted"/>
<dbReference type="Pfam" id="PF12643">
    <property type="entry name" value="MazG-like"/>
    <property type="match status" value="1"/>
</dbReference>
<dbReference type="PIRSF" id="PIRSF029826">
    <property type="entry name" value="UCP029826_pph"/>
    <property type="match status" value="1"/>
</dbReference>
<dbReference type="GO" id="GO:0009143">
    <property type="term" value="P:nucleoside triphosphate catabolic process"/>
    <property type="evidence" value="ECO:0007669"/>
    <property type="project" value="InterPro"/>
</dbReference>
<dbReference type="EMBL" id="FOAT01000022">
    <property type="protein sequence ID" value="SEL35990.1"/>
    <property type="molecule type" value="Genomic_DNA"/>
</dbReference>
<dbReference type="PANTHER" id="PTHR46523:SF1">
    <property type="entry name" value="DCTP PYROPHOSPHATASE 1"/>
    <property type="match status" value="1"/>
</dbReference>
<dbReference type="SUPFAM" id="SSF101386">
    <property type="entry name" value="all-alpha NTP pyrophosphatases"/>
    <property type="match status" value="1"/>
</dbReference>
<dbReference type="InterPro" id="IPR025984">
    <property type="entry name" value="DCTPP"/>
</dbReference>
<dbReference type="PANTHER" id="PTHR46523">
    <property type="entry name" value="DCTP PYROPHOSPHATASE 1"/>
    <property type="match status" value="1"/>
</dbReference>
<dbReference type="InterPro" id="IPR052555">
    <property type="entry name" value="dCTP_Pyrophosphatase"/>
</dbReference>
<gene>
    <name evidence="1" type="ORF">SAMN05216469_12224</name>
</gene>
<reference evidence="1 2" key="1">
    <citation type="submission" date="2016-10" db="EMBL/GenBank/DDBJ databases">
        <authorList>
            <person name="de Groot N.N."/>
        </authorList>
    </citation>
    <scope>NUCLEOTIDE SEQUENCE [LARGE SCALE GENOMIC DNA]</scope>
    <source>
        <strain evidence="1 2">KH2T6</strain>
    </source>
</reference>
<protein>
    <submittedName>
        <fullName evidence="1">NTP pyrophosphatase, house-cleaning of non-canonical NTPs</fullName>
    </submittedName>
</protein>
<dbReference type="CDD" id="cd11537">
    <property type="entry name" value="NTP-PPase_RS21-C6_like"/>
    <property type="match status" value="1"/>
</dbReference>
<dbReference type="Proteomes" id="UP000186015">
    <property type="component" value="Unassembled WGS sequence"/>
</dbReference>
<name>A0A1H7PJN6_RUMAL</name>
<organism evidence="1 2">
    <name type="scientific">Ruminococcus albus</name>
    <dbReference type="NCBI Taxonomy" id="1264"/>
    <lineage>
        <taxon>Bacteria</taxon>
        <taxon>Bacillati</taxon>
        <taxon>Bacillota</taxon>
        <taxon>Clostridia</taxon>
        <taxon>Eubacteriales</taxon>
        <taxon>Oscillospiraceae</taxon>
        <taxon>Ruminococcus</taxon>
    </lineage>
</organism>
<sequence length="119" mass="13578">MTGKEEKYVLSLQTIRRILDFRDDRNWAQFHNPKDLAISISLEASELLEVFQWSATDISADGKLDKIKEELADVINYCVLMADCCGLDLNQIVNDKISRNAQKYPLDKAYGSSAKYTEL</sequence>
<evidence type="ECO:0000313" key="1">
    <source>
        <dbReference type="EMBL" id="SEL35990.1"/>
    </source>
</evidence>
<accession>A0A1H7PJN6</accession>
<dbReference type="AlphaFoldDB" id="A0A1H7PJN6"/>
<dbReference type="GO" id="GO:0047429">
    <property type="term" value="F:nucleoside triphosphate diphosphatase activity"/>
    <property type="evidence" value="ECO:0007669"/>
    <property type="project" value="InterPro"/>
</dbReference>